<protein>
    <submittedName>
        <fullName evidence="11">PTS transporter subunit EIIC</fullName>
    </submittedName>
</protein>
<evidence type="ECO:0000313" key="11">
    <source>
        <dbReference type="EMBL" id="MFD1719874.1"/>
    </source>
</evidence>
<sequence length="419" mass="44827">MTSTTAASARPIPGFAQLQRIGRSLMLPIAVLPAAGMLLRLGYEDILGDQGVASWNGMRWVQPVADIFSAAGTAVFDNLPLLFALGVSIGYARKADGSTALAAVVSYLTFTGVLEVLAPYFGAGAEGEETIDYGVLGGIVLGIVSALLWQRFYRTKLPPYLAFFGGRRLVPILTAAAGVVLAVLSALVYPAFDYVIGGFGDWVTDPGNAVVGGFVFGTVNRLLIPLGLHHLLNNQPWYQFGSYTNQGTGEVAHGDVWRFLAGDPTAGTFMTGFFPIMMFALPAAAMAIWRHALPERRKVTGGMMLSVAFTSFLTGITEPLEYAFAYVAYPLYVVHAVLTGSALALVNALEIRDGFFFSAGAIDYVLNFGLADRPLLLIPIGLGYAAVYYLVFSFAIRRFDLRTPGREDTGTMPTPSATV</sequence>
<keyword evidence="5" id="KW-0598">Phosphotransferase system</keyword>
<keyword evidence="3" id="KW-1003">Cell membrane</keyword>
<feature type="domain" description="PTS EIIC type-1" evidence="10">
    <location>
        <begin position="12"/>
        <end position="408"/>
    </location>
</feature>
<feature type="transmembrane region" description="Helical" evidence="9">
    <location>
        <begin position="133"/>
        <end position="149"/>
    </location>
</feature>
<dbReference type="PANTHER" id="PTHR30009:SF4">
    <property type="entry name" value="PTS SYSTEM N-ACETYLGLUCOSAMINE-SPECIFIC EIICBA COMPONENT"/>
    <property type="match status" value="1"/>
</dbReference>
<accession>A0ABW4LAB5</accession>
<keyword evidence="7 9" id="KW-1133">Transmembrane helix</keyword>
<proteinExistence type="predicted"/>
<gene>
    <name evidence="11" type="ORF">ACFSE6_18710</name>
</gene>
<evidence type="ECO:0000256" key="5">
    <source>
        <dbReference type="ARBA" id="ARBA00022683"/>
    </source>
</evidence>
<keyword evidence="4" id="KW-0762">Sugar transport</keyword>
<comment type="subcellular location">
    <subcellularLocation>
        <location evidence="1">Cell membrane</location>
        <topology evidence="1">Multi-pass membrane protein</topology>
    </subcellularLocation>
</comment>
<feature type="transmembrane region" description="Helical" evidence="9">
    <location>
        <begin position="169"/>
        <end position="192"/>
    </location>
</feature>
<organism evidence="11 12">
    <name type="scientific">Georgenia deserti</name>
    <dbReference type="NCBI Taxonomy" id="2093781"/>
    <lineage>
        <taxon>Bacteria</taxon>
        <taxon>Bacillati</taxon>
        <taxon>Actinomycetota</taxon>
        <taxon>Actinomycetes</taxon>
        <taxon>Micrococcales</taxon>
        <taxon>Bogoriellaceae</taxon>
        <taxon>Georgenia</taxon>
    </lineage>
</organism>
<evidence type="ECO:0000259" key="10">
    <source>
        <dbReference type="PROSITE" id="PS51103"/>
    </source>
</evidence>
<dbReference type="RefSeq" id="WP_388011033.1">
    <property type="nucleotide sequence ID" value="NZ_JBHUEE010000015.1"/>
</dbReference>
<evidence type="ECO:0000256" key="4">
    <source>
        <dbReference type="ARBA" id="ARBA00022597"/>
    </source>
</evidence>
<dbReference type="InterPro" id="IPR050429">
    <property type="entry name" value="PTS_Glucose_EIICBA"/>
</dbReference>
<keyword evidence="6 9" id="KW-0812">Transmembrane</keyword>
<evidence type="ECO:0000256" key="8">
    <source>
        <dbReference type="ARBA" id="ARBA00023136"/>
    </source>
</evidence>
<evidence type="ECO:0000256" key="6">
    <source>
        <dbReference type="ARBA" id="ARBA00022692"/>
    </source>
</evidence>
<evidence type="ECO:0000256" key="3">
    <source>
        <dbReference type="ARBA" id="ARBA00022475"/>
    </source>
</evidence>
<evidence type="ECO:0000256" key="1">
    <source>
        <dbReference type="ARBA" id="ARBA00004651"/>
    </source>
</evidence>
<keyword evidence="12" id="KW-1185">Reference proteome</keyword>
<dbReference type="Pfam" id="PF02378">
    <property type="entry name" value="PTS_EIIC"/>
    <property type="match status" value="1"/>
</dbReference>
<feature type="transmembrane region" description="Helical" evidence="9">
    <location>
        <begin position="99"/>
        <end position="121"/>
    </location>
</feature>
<dbReference type="InterPro" id="IPR013013">
    <property type="entry name" value="PTS_EIIC_1"/>
</dbReference>
<dbReference type="Proteomes" id="UP001597277">
    <property type="component" value="Unassembled WGS sequence"/>
</dbReference>
<feature type="transmembrane region" description="Helical" evidence="9">
    <location>
        <begin position="266"/>
        <end position="287"/>
    </location>
</feature>
<feature type="transmembrane region" description="Helical" evidence="9">
    <location>
        <begin position="376"/>
        <end position="396"/>
    </location>
</feature>
<feature type="transmembrane region" description="Helical" evidence="9">
    <location>
        <begin position="25"/>
        <end position="43"/>
    </location>
</feature>
<keyword evidence="2" id="KW-0813">Transport</keyword>
<dbReference type="PANTHER" id="PTHR30009">
    <property type="entry name" value="CYTOCHROME C-TYPE SYNTHESIS PROTEIN AND PTS TRANSMEMBRANE COMPONENT"/>
    <property type="match status" value="1"/>
</dbReference>
<name>A0ABW4LAB5_9MICO</name>
<feature type="transmembrane region" description="Helical" evidence="9">
    <location>
        <begin position="299"/>
        <end position="317"/>
    </location>
</feature>
<evidence type="ECO:0000256" key="7">
    <source>
        <dbReference type="ARBA" id="ARBA00022989"/>
    </source>
</evidence>
<reference evidence="12" key="1">
    <citation type="journal article" date="2019" name="Int. J. Syst. Evol. Microbiol.">
        <title>The Global Catalogue of Microorganisms (GCM) 10K type strain sequencing project: providing services to taxonomists for standard genome sequencing and annotation.</title>
        <authorList>
            <consortium name="The Broad Institute Genomics Platform"/>
            <consortium name="The Broad Institute Genome Sequencing Center for Infectious Disease"/>
            <person name="Wu L."/>
            <person name="Ma J."/>
        </authorList>
    </citation>
    <scope>NUCLEOTIDE SEQUENCE [LARGE SCALE GENOMIC DNA]</scope>
    <source>
        <strain evidence="12">JCM 17130</strain>
    </source>
</reference>
<comment type="caution">
    <text evidence="11">The sequence shown here is derived from an EMBL/GenBank/DDBJ whole genome shotgun (WGS) entry which is preliminary data.</text>
</comment>
<feature type="transmembrane region" description="Helical" evidence="9">
    <location>
        <begin position="63"/>
        <end position="87"/>
    </location>
</feature>
<feature type="transmembrane region" description="Helical" evidence="9">
    <location>
        <begin position="323"/>
        <end position="346"/>
    </location>
</feature>
<evidence type="ECO:0000313" key="12">
    <source>
        <dbReference type="Proteomes" id="UP001597277"/>
    </source>
</evidence>
<keyword evidence="8 9" id="KW-0472">Membrane</keyword>
<dbReference type="InterPro" id="IPR003352">
    <property type="entry name" value="PTS_EIIC"/>
</dbReference>
<dbReference type="PROSITE" id="PS51103">
    <property type="entry name" value="PTS_EIIC_TYPE_1"/>
    <property type="match status" value="1"/>
</dbReference>
<evidence type="ECO:0000256" key="9">
    <source>
        <dbReference type="SAM" id="Phobius"/>
    </source>
</evidence>
<evidence type="ECO:0000256" key="2">
    <source>
        <dbReference type="ARBA" id="ARBA00022448"/>
    </source>
</evidence>
<dbReference type="EMBL" id="JBHUEE010000015">
    <property type="protein sequence ID" value="MFD1719874.1"/>
    <property type="molecule type" value="Genomic_DNA"/>
</dbReference>